<name>A0A5M6CNR7_9BACT</name>
<evidence type="ECO:0000313" key="2">
    <source>
        <dbReference type="EMBL" id="KAA5536656.1"/>
    </source>
</evidence>
<dbReference type="SUPFAM" id="SSF55961">
    <property type="entry name" value="Bet v1-like"/>
    <property type="match status" value="1"/>
</dbReference>
<dbReference type="RefSeq" id="WP_150031232.1">
    <property type="nucleotide sequence ID" value="NZ_VWSH01000001.1"/>
</dbReference>
<keyword evidence="3" id="KW-1185">Reference proteome</keyword>
<dbReference type="InterPro" id="IPR023393">
    <property type="entry name" value="START-like_dom_sf"/>
</dbReference>
<protein>
    <submittedName>
        <fullName evidence="2">ATPase</fullName>
    </submittedName>
</protein>
<dbReference type="Pfam" id="PF19569">
    <property type="entry name" value="START_2"/>
    <property type="match status" value="1"/>
</dbReference>
<proteinExistence type="predicted"/>
<reference evidence="2 3" key="1">
    <citation type="submission" date="2019-09" db="EMBL/GenBank/DDBJ databases">
        <title>Genome sequence and assembly of Taibaiella sp.</title>
        <authorList>
            <person name="Chhetri G."/>
        </authorList>
    </citation>
    <scope>NUCLEOTIDE SEQUENCE [LARGE SCALE GENOMIC DNA]</scope>
    <source>
        <strain evidence="2 3">KVB11</strain>
    </source>
</reference>
<dbReference type="EMBL" id="VWSH01000001">
    <property type="protein sequence ID" value="KAA5536656.1"/>
    <property type="molecule type" value="Genomic_DNA"/>
</dbReference>
<comment type="caution">
    <text evidence="2">The sequence shown here is derived from an EMBL/GenBank/DDBJ whole genome shotgun (WGS) entry which is preliminary data.</text>
</comment>
<organism evidence="2 3">
    <name type="scientific">Taibaiella lutea</name>
    <dbReference type="NCBI Taxonomy" id="2608001"/>
    <lineage>
        <taxon>Bacteria</taxon>
        <taxon>Pseudomonadati</taxon>
        <taxon>Bacteroidota</taxon>
        <taxon>Chitinophagia</taxon>
        <taxon>Chitinophagales</taxon>
        <taxon>Chitinophagaceae</taxon>
        <taxon>Taibaiella</taxon>
    </lineage>
</organism>
<evidence type="ECO:0000313" key="3">
    <source>
        <dbReference type="Proteomes" id="UP000323632"/>
    </source>
</evidence>
<sequence>MKSKKSMFTVEFPVRCSPAILYEFLSTPNGLQEWFAEKVDQKDDTFYFSWSNNTDEADRLAFEENEYVRYRWEYYDDEEFFEFRITQSAVTNETILQITDFADKSEIKDQQQLWNTQVNDLKHRIGS</sequence>
<dbReference type="AlphaFoldDB" id="A0A5M6CNR7"/>
<accession>A0A5M6CNR7</accession>
<dbReference type="InterPro" id="IPR045736">
    <property type="entry name" value="START_2"/>
</dbReference>
<feature type="domain" description="START-like" evidence="1">
    <location>
        <begin position="3"/>
        <end position="126"/>
    </location>
</feature>
<gene>
    <name evidence="2" type="ORF">F0919_03010</name>
</gene>
<dbReference type="Gene3D" id="3.30.530.20">
    <property type="match status" value="1"/>
</dbReference>
<evidence type="ECO:0000259" key="1">
    <source>
        <dbReference type="Pfam" id="PF19569"/>
    </source>
</evidence>
<dbReference type="Proteomes" id="UP000323632">
    <property type="component" value="Unassembled WGS sequence"/>
</dbReference>